<reference evidence="2 3" key="1">
    <citation type="submission" date="2019-07" db="EMBL/GenBank/DDBJ databases">
        <title>New species of Amycolatopsis and Streptomyces.</title>
        <authorList>
            <person name="Duangmal K."/>
            <person name="Teo W.F.A."/>
            <person name="Lipun K."/>
        </authorList>
    </citation>
    <scope>NUCLEOTIDE SEQUENCE [LARGE SCALE GENOMIC DNA]</scope>
    <source>
        <strain evidence="2 3">NBRC 109810</strain>
    </source>
</reference>
<gene>
    <name evidence="2" type="ORF">FNH09_24245</name>
</gene>
<feature type="region of interest" description="Disordered" evidence="1">
    <location>
        <begin position="89"/>
        <end position="110"/>
    </location>
</feature>
<evidence type="ECO:0000313" key="2">
    <source>
        <dbReference type="EMBL" id="MPY34238.1"/>
    </source>
</evidence>
<dbReference type="RefSeq" id="WP_152891467.1">
    <property type="nucleotide sequence ID" value="NZ_VJZD01000105.1"/>
</dbReference>
<proteinExistence type="predicted"/>
<keyword evidence="3" id="KW-1185">Reference proteome</keyword>
<evidence type="ECO:0000313" key="3">
    <source>
        <dbReference type="Proteomes" id="UP000325849"/>
    </source>
</evidence>
<comment type="caution">
    <text evidence="2">The sequence shown here is derived from an EMBL/GenBank/DDBJ whole genome shotgun (WGS) entry which is preliminary data.</text>
</comment>
<dbReference type="EMBL" id="VJZD01000105">
    <property type="protein sequence ID" value="MPY34238.1"/>
    <property type="molecule type" value="Genomic_DNA"/>
</dbReference>
<organism evidence="2 3">
    <name type="scientific">Streptomyces adustus</name>
    <dbReference type="NCBI Taxonomy" id="1609272"/>
    <lineage>
        <taxon>Bacteria</taxon>
        <taxon>Bacillati</taxon>
        <taxon>Actinomycetota</taxon>
        <taxon>Actinomycetes</taxon>
        <taxon>Kitasatosporales</taxon>
        <taxon>Streptomycetaceae</taxon>
        <taxon>Streptomyces</taxon>
    </lineage>
</organism>
<dbReference type="Proteomes" id="UP000325849">
    <property type="component" value="Unassembled WGS sequence"/>
</dbReference>
<protein>
    <submittedName>
        <fullName evidence="2">Uncharacterized protein</fullName>
    </submittedName>
</protein>
<accession>A0A5N8VJG7</accession>
<evidence type="ECO:0000256" key="1">
    <source>
        <dbReference type="SAM" id="MobiDB-lite"/>
    </source>
</evidence>
<name>A0A5N8VJG7_9ACTN</name>
<dbReference type="AlphaFoldDB" id="A0A5N8VJG7"/>
<sequence length="110" mass="11736">MHDIGRDQDREARAAAAERLGKRFAEADADGILTGQETTDALKQHDPWSLDRDATRTVVVVRGAASGWAQCYAHTARRTGSVAFRPLGSCPATSPAVAPHAPTTGDRRPS</sequence>